<proteinExistence type="predicted"/>
<dbReference type="RefSeq" id="WP_277734332.1">
    <property type="nucleotide sequence ID" value="NZ_CP120733.1"/>
</dbReference>
<organism evidence="2 3">
    <name type="scientific">Tepidibacter hydrothermalis</name>
    <dbReference type="NCBI Taxonomy" id="3036126"/>
    <lineage>
        <taxon>Bacteria</taxon>
        <taxon>Bacillati</taxon>
        <taxon>Bacillota</taxon>
        <taxon>Clostridia</taxon>
        <taxon>Peptostreptococcales</taxon>
        <taxon>Peptostreptococcaceae</taxon>
        <taxon>Tepidibacter</taxon>
    </lineage>
</organism>
<dbReference type="Proteomes" id="UP001222800">
    <property type="component" value="Chromosome"/>
</dbReference>
<feature type="region of interest" description="Disordered" evidence="1">
    <location>
        <begin position="33"/>
        <end position="67"/>
    </location>
</feature>
<protein>
    <submittedName>
        <fullName evidence="2">Uncharacterized protein</fullName>
    </submittedName>
</protein>
<dbReference type="Gene3D" id="3.30.1490.480">
    <property type="entry name" value="Endolytic murein transglycosylase"/>
    <property type="match status" value="1"/>
</dbReference>
<gene>
    <name evidence="2" type="ORF">P4S50_08270</name>
</gene>
<evidence type="ECO:0000313" key="2">
    <source>
        <dbReference type="EMBL" id="WFD12060.1"/>
    </source>
</evidence>
<name>A0ABY8EL38_9FIRM</name>
<keyword evidence="3" id="KW-1185">Reference proteome</keyword>
<reference evidence="2 3" key="1">
    <citation type="submission" date="2023-03" db="EMBL/GenBank/DDBJ databases">
        <title>Complete genome sequence of Tepidibacter sp. SWIR-1, isolated from a deep-sea hydrothermal vent.</title>
        <authorList>
            <person name="Li X."/>
        </authorList>
    </citation>
    <scope>NUCLEOTIDE SEQUENCE [LARGE SCALE GENOMIC DNA]</scope>
    <source>
        <strain evidence="2 3">SWIR-1</strain>
    </source>
</reference>
<evidence type="ECO:0000256" key="1">
    <source>
        <dbReference type="SAM" id="MobiDB-lite"/>
    </source>
</evidence>
<evidence type="ECO:0000313" key="3">
    <source>
        <dbReference type="Proteomes" id="UP001222800"/>
    </source>
</evidence>
<dbReference type="EMBL" id="CP120733">
    <property type="protein sequence ID" value="WFD12060.1"/>
    <property type="molecule type" value="Genomic_DNA"/>
</dbReference>
<sequence length="138" mass="15575">MNKVFTLILIIGISIGLLLGSSINILANKNHNQSEGKKENEFSQTINKESQNQDDNNQISNEQPLEKTDTEEYVNIIIQNGFTSNKVADILFENQLIFNKNDFLTLLKCLDLSSNLRVGEKKIKKGSSMMEIIDIITN</sequence>
<accession>A0ABY8EL38</accession>
<feature type="compositionally biased region" description="Low complexity" evidence="1">
    <location>
        <begin position="49"/>
        <end position="63"/>
    </location>
</feature>